<dbReference type="Proteomes" id="UP000559027">
    <property type="component" value="Unassembled WGS sequence"/>
</dbReference>
<dbReference type="EMBL" id="JAACJO010000007">
    <property type="protein sequence ID" value="KAF5356207.1"/>
    <property type="molecule type" value="Genomic_DNA"/>
</dbReference>
<evidence type="ECO:0000256" key="1">
    <source>
        <dbReference type="ARBA" id="ARBA00022729"/>
    </source>
</evidence>
<dbReference type="Gene3D" id="2.40.40.10">
    <property type="entry name" value="RlpA-like domain"/>
    <property type="match status" value="1"/>
</dbReference>
<keyword evidence="1" id="KW-0732">Signal</keyword>
<keyword evidence="3" id="KW-0812">Transmembrane</keyword>
<evidence type="ECO:0000313" key="4">
    <source>
        <dbReference type="EMBL" id="KAF5356207.1"/>
    </source>
</evidence>
<feature type="region of interest" description="Disordered" evidence="2">
    <location>
        <begin position="250"/>
        <end position="307"/>
    </location>
</feature>
<evidence type="ECO:0000256" key="3">
    <source>
        <dbReference type="SAM" id="Phobius"/>
    </source>
</evidence>
<dbReference type="CDD" id="cd22191">
    <property type="entry name" value="DPBB_RlpA_EXP_N-like"/>
    <property type="match status" value="1"/>
</dbReference>
<evidence type="ECO:0000313" key="5">
    <source>
        <dbReference type="Proteomes" id="UP000559027"/>
    </source>
</evidence>
<feature type="compositionally biased region" description="Low complexity" evidence="2">
    <location>
        <begin position="260"/>
        <end position="307"/>
    </location>
</feature>
<accession>A0A8H5D9P4</accession>
<dbReference type="InterPro" id="IPR036908">
    <property type="entry name" value="RlpA-like_sf"/>
</dbReference>
<keyword evidence="5" id="KW-1185">Reference proteome</keyword>
<dbReference type="PANTHER" id="PTHR31836:SF28">
    <property type="entry name" value="SRCR DOMAIN-CONTAINING PROTEIN-RELATED"/>
    <property type="match status" value="1"/>
</dbReference>
<protein>
    <submittedName>
        <fullName evidence="4">Uncharacterized protein</fullName>
    </submittedName>
</protein>
<organism evidence="4 5">
    <name type="scientific">Leucocoprinus leucothites</name>
    <dbReference type="NCBI Taxonomy" id="201217"/>
    <lineage>
        <taxon>Eukaryota</taxon>
        <taxon>Fungi</taxon>
        <taxon>Dikarya</taxon>
        <taxon>Basidiomycota</taxon>
        <taxon>Agaricomycotina</taxon>
        <taxon>Agaricomycetes</taxon>
        <taxon>Agaricomycetidae</taxon>
        <taxon>Agaricales</taxon>
        <taxon>Agaricineae</taxon>
        <taxon>Agaricaceae</taxon>
        <taxon>Leucocoprinus</taxon>
    </lineage>
</organism>
<dbReference type="InterPro" id="IPR051477">
    <property type="entry name" value="Expansin_CellWall"/>
</dbReference>
<dbReference type="PANTHER" id="PTHR31836">
    <property type="match status" value="1"/>
</dbReference>
<keyword evidence="3" id="KW-1133">Transmembrane helix</keyword>
<dbReference type="SUPFAM" id="SSF50685">
    <property type="entry name" value="Barwin-like endoglucanases"/>
    <property type="match status" value="1"/>
</dbReference>
<name>A0A8H5D9P4_9AGAR</name>
<sequence length="340" mass="36879">MDSEKLSYQINTTHDSQPDTSVGLPIPVVNVHITESSSKRKDKNIWSLLYVLGVFGCMYLLFHLYLSMAYHHLALNNGLRQLEEEMHAMVKLHGDSVNTSISNNADIPIATPAHHHGHHRHEFNHILPHERKHHWSSNKREKNRLVERQYVKRGGSVLTWFHPGTGACGGHNGDNDFIVAISHEIWNGGAHCGDTISISYQGKTAKATVVDECMGCDPGHIDLSPGLLHYLAGPGADMVSNANWIFGSLSPPKPKPTPTPTHTYKPTTKPKPTTTSTSSNSSSSSPSSSSSSTSSTASSTSPSSYATPVSYGDDGQVHNIEDFETLLISLGKLVVMGASA</sequence>
<feature type="transmembrane region" description="Helical" evidence="3">
    <location>
        <begin position="45"/>
        <end position="66"/>
    </location>
</feature>
<dbReference type="AlphaFoldDB" id="A0A8H5D9P4"/>
<keyword evidence="3" id="KW-0472">Membrane</keyword>
<evidence type="ECO:0000256" key="2">
    <source>
        <dbReference type="SAM" id="MobiDB-lite"/>
    </source>
</evidence>
<dbReference type="OrthoDB" id="623670at2759"/>
<comment type="caution">
    <text evidence="4">The sequence shown here is derived from an EMBL/GenBank/DDBJ whole genome shotgun (WGS) entry which is preliminary data.</text>
</comment>
<reference evidence="4 5" key="1">
    <citation type="journal article" date="2020" name="ISME J.">
        <title>Uncovering the hidden diversity of litter-decomposition mechanisms in mushroom-forming fungi.</title>
        <authorList>
            <person name="Floudas D."/>
            <person name="Bentzer J."/>
            <person name="Ahren D."/>
            <person name="Johansson T."/>
            <person name="Persson P."/>
            <person name="Tunlid A."/>
        </authorList>
    </citation>
    <scope>NUCLEOTIDE SEQUENCE [LARGE SCALE GENOMIC DNA]</scope>
    <source>
        <strain evidence="4 5">CBS 146.42</strain>
    </source>
</reference>
<gene>
    <name evidence="4" type="ORF">D9756_003790</name>
</gene>
<proteinExistence type="predicted"/>